<evidence type="ECO:0000256" key="1">
    <source>
        <dbReference type="SAM" id="Phobius"/>
    </source>
</evidence>
<proteinExistence type="predicted"/>
<dbReference type="EMBL" id="FNOV01000001">
    <property type="protein sequence ID" value="SDX32366.1"/>
    <property type="molecule type" value="Genomic_DNA"/>
</dbReference>
<dbReference type="Proteomes" id="UP000199249">
    <property type="component" value="Unassembled WGS sequence"/>
</dbReference>
<accession>A0A1H3ARR3</accession>
<sequence length="46" mass="5076">MSENPESRRAYHSNGDIRLFKFIGIGLGCAFLAGLVLLSVVLYFSL</sequence>
<keyword evidence="3" id="KW-1185">Reference proteome</keyword>
<feature type="transmembrane region" description="Helical" evidence="1">
    <location>
        <begin position="20"/>
        <end position="44"/>
    </location>
</feature>
<organism evidence="2 3">
    <name type="scientific">Hymenobacter psychrophilus</name>
    <dbReference type="NCBI Taxonomy" id="651662"/>
    <lineage>
        <taxon>Bacteria</taxon>
        <taxon>Pseudomonadati</taxon>
        <taxon>Bacteroidota</taxon>
        <taxon>Cytophagia</taxon>
        <taxon>Cytophagales</taxon>
        <taxon>Hymenobacteraceae</taxon>
        <taxon>Hymenobacter</taxon>
    </lineage>
</organism>
<reference evidence="3" key="1">
    <citation type="submission" date="2016-10" db="EMBL/GenBank/DDBJ databases">
        <authorList>
            <person name="Varghese N."/>
            <person name="Submissions S."/>
        </authorList>
    </citation>
    <scope>NUCLEOTIDE SEQUENCE [LARGE SCALE GENOMIC DNA]</scope>
    <source>
        <strain evidence="3">CGMCC 1.8975</strain>
    </source>
</reference>
<evidence type="ECO:0000313" key="2">
    <source>
        <dbReference type="EMBL" id="SDX32366.1"/>
    </source>
</evidence>
<evidence type="ECO:0000313" key="3">
    <source>
        <dbReference type="Proteomes" id="UP000199249"/>
    </source>
</evidence>
<keyword evidence="1" id="KW-0812">Transmembrane</keyword>
<gene>
    <name evidence="2" type="ORF">SAMN04488069_10118</name>
</gene>
<name>A0A1H3ARR3_9BACT</name>
<keyword evidence="1" id="KW-1133">Transmembrane helix</keyword>
<dbReference type="RefSeq" id="WP_175470798.1">
    <property type="nucleotide sequence ID" value="NZ_FNOV01000001.1"/>
</dbReference>
<protein>
    <submittedName>
        <fullName evidence="2">Uncharacterized protein</fullName>
    </submittedName>
</protein>
<dbReference type="AlphaFoldDB" id="A0A1H3ARR3"/>
<keyword evidence="1" id="KW-0472">Membrane</keyword>